<dbReference type="InParanoid" id="A0A2H3D7W0"/>
<feature type="domain" description="Heterokaryon incompatibility" evidence="1">
    <location>
        <begin position="239"/>
        <end position="397"/>
    </location>
</feature>
<reference evidence="3" key="1">
    <citation type="journal article" date="2017" name="Nat. Ecol. Evol.">
        <title>Genome expansion and lineage-specific genetic innovations in the forest pathogenic fungi Armillaria.</title>
        <authorList>
            <person name="Sipos G."/>
            <person name="Prasanna A.N."/>
            <person name="Walter M.C."/>
            <person name="O'Connor E."/>
            <person name="Balint B."/>
            <person name="Krizsan K."/>
            <person name="Kiss B."/>
            <person name="Hess J."/>
            <person name="Varga T."/>
            <person name="Slot J."/>
            <person name="Riley R."/>
            <person name="Boka B."/>
            <person name="Rigling D."/>
            <person name="Barry K."/>
            <person name="Lee J."/>
            <person name="Mihaltcheva S."/>
            <person name="LaButti K."/>
            <person name="Lipzen A."/>
            <person name="Waldron R."/>
            <person name="Moloney N.M."/>
            <person name="Sperisen C."/>
            <person name="Kredics L."/>
            <person name="Vagvoelgyi C."/>
            <person name="Patrignani A."/>
            <person name="Fitzpatrick D."/>
            <person name="Nagy I."/>
            <person name="Doyle S."/>
            <person name="Anderson J.B."/>
            <person name="Grigoriev I.V."/>
            <person name="Gueldener U."/>
            <person name="Muensterkoetter M."/>
            <person name="Nagy L.G."/>
        </authorList>
    </citation>
    <scope>NUCLEOTIDE SEQUENCE [LARGE SCALE GENOMIC DNA]</scope>
    <source>
        <strain evidence="3">Ar21-2</strain>
    </source>
</reference>
<accession>A0A2H3D7W0</accession>
<dbReference type="PANTHER" id="PTHR33112">
    <property type="entry name" value="DOMAIN PROTEIN, PUTATIVE-RELATED"/>
    <property type="match status" value="1"/>
</dbReference>
<organism evidence="2 3">
    <name type="scientific">Armillaria gallica</name>
    <name type="common">Bulbous honey fungus</name>
    <name type="synonym">Armillaria bulbosa</name>
    <dbReference type="NCBI Taxonomy" id="47427"/>
    <lineage>
        <taxon>Eukaryota</taxon>
        <taxon>Fungi</taxon>
        <taxon>Dikarya</taxon>
        <taxon>Basidiomycota</taxon>
        <taxon>Agaricomycotina</taxon>
        <taxon>Agaricomycetes</taxon>
        <taxon>Agaricomycetidae</taxon>
        <taxon>Agaricales</taxon>
        <taxon>Marasmiineae</taxon>
        <taxon>Physalacriaceae</taxon>
        <taxon>Armillaria</taxon>
    </lineage>
</organism>
<name>A0A2H3D7W0_ARMGA</name>
<evidence type="ECO:0000259" key="1">
    <source>
        <dbReference type="Pfam" id="PF06985"/>
    </source>
</evidence>
<dbReference type="STRING" id="47427.A0A2H3D7W0"/>
<dbReference type="OrthoDB" id="5125733at2759"/>
<sequence length="711" mass="81472">MSQSDLSPTSPGLGASFAESSCPANDSANSLVVEHVPPQIRHLVCENCWRSVFSAEFFQMAWKPTPELDYSVPSNFFSYETPTWRQMQRQRRQHWIKFRHQCQWCKLLCRFIKRCYLVFEKVRQPPKNKKYHLDMKFRQDRWNVVDLFLFVEEGWSCIFRIHTTEDDPAARSFVAREVLLDVDSTMTYNLIQKRIDECSHHEHCPPPQRVYLPTRVIDCAVLERPRVFVNQGIELHELYVALSYVWGESQPNCTTTKNLDSYIEGIPLTNIPKTIMDAIMVTHKLGVRYLWVDSFCIVQDSEDDKAREIAQIRRIIRNAYVTIVAACAETVRDGFLHDRRPAVRELIIDEGSLPFHCPDGSIGTMHLRRRRYPPPNREPRPLCPPEPINERAWCLEERVLSPRKLIYATHTLLYECQAIHDNINGAPNFVELCDPEQIPRLPDHIFLPPPATPDSDPLADNEMETAWYNMLTLYTPRTLTHSRDRLVALSGIAEQFHRFWLQSGFFAGLWEHQLPGALLWKSSGGEECCSRPDGYRAPSWSWASIDGEVNLLSCGSDGILCSIIHCDVTPARPINPFGAVKVGGSLVLDTVLQPAVWYPASERENLFTVAHAQSDPSKWPESYYSQGCIGLVHSDAVEPVSEESGCVCVSLAFVRQALNYAFGLVLIPATTNTGENDYLVFRRVGLFESHFRHNPIIEEWLNGKHQHIKII</sequence>
<dbReference type="PANTHER" id="PTHR33112:SF16">
    <property type="entry name" value="HETEROKARYON INCOMPATIBILITY DOMAIN-CONTAINING PROTEIN"/>
    <property type="match status" value="1"/>
</dbReference>
<dbReference type="EMBL" id="KZ293667">
    <property type="protein sequence ID" value="PBK89854.1"/>
    <property type="molecule type" value="Genomic_DNA"/>
</dbReference>
<dbReference type="InterPro" id="IPR010730">
    <property type="entry name" value="HET"/>
</dbReference>
<gene>
    <name evidence="2" type="ORF">ARMGADRAFT_318799</name>
</gene>
<dbReference type="AlphaFoldDB" id="A0A2H3D7W0"/>
<evidence type="ECO:0000313" key="2">
    <source>
        <dbReference type="EMBL" id="PBK89854.1"/>
    </source>
</evidence>
<dbReference type="Pfam" id="PF06985">
    <property type="entry name" value="HET"/>
    <property type="match status" value="1"/>
</dbReference>
<dbReference type="Proteomes" id="UP000217790">
    <property type="component" value="Unassembled WGS sequence"/>
</dbReference>
<keyword evidence="3" id="KW-1185">Reference proteome</keyword>
<protein>
    <submittedName>
        <fullName evidence="2">HET-domain-containing protein</fullName>
    </submittedName>
</protein>
<evidence type="ECO:0000313" key="3">
    <source>
        <dbReference type="Proteomes" id="UP000217790"/>
    </source>
</evidence>
<proteinExistence type="predicted"/>